<comment type="caution">
    <text evidence="9">The sequence shown here is derived from an EMBL/GenBank/DDBJ whole genome shotgun (WGS) entry which is preliminary data.</text>
</comment>
<evidence type="ECO:0000256" key="2">
    <source>
        <dbReference type="ARBA" id="ARBA00022448"/>
    </source>
</evidence>
<keyword evidence="4 7" id="KW-0812">Transmembrane</keyword>
<feature type="transmembrane region" description="Helical" evidence="7">
    <location>
        <begin position="54"/>
        <end position="75"/>
    </location>
</feature>
<dbReference type="SUPFAM" id="SSF103473">
    <property type="entry name" value="MFS general substrate transporter"/>
    <property type="match status" value="1"/>
</dbReference>
<dbReference type="PANTHER" id="PTHR23513:SF11">
    <property type="entry name" value="STAPHYLOFERRIN A TRANSPORTER"/>
    <property type="match status" value="1"/>
</dbReference>
<evidence type="ECO:0000256" key="6">
    <source>
        <dbReference type="ARBA" id="ARBA00023136"/>
    </source>
</evidence>
<dbReference type="InterPro" id="IPR020846">
    <property type="entry name" value="MFS_dom"/>
</dbReference>
<name>A0ABU4I0W4_9ACTN</name>
<protein>
    <submittedName>
        <fullName evidence="9">MFS transporter</fullName>
    </submittedName>
</protein>
<gene>
    <name evidence="9" type="ORF">R7226_28760</name>
</gene>
<dbReference type="RefSeq" id="WP_318600912.1">
    <property type="nucleotide sequence ID" value="NZ_JAWSTH010000137.1"/>
</dbReference>
<dbReference type="PANTHER" id="PTHR23513">
    <property type="entry name" value="INTEGRAL MEMBRANE EFFLUX PROTEIN-RELATED"/>
    <property type="match status" value="1"/>
</dbReference>
<dbReference type="InterPro" id="IPR010290">
    <property type="entry name" value="TM_effector"/>
</dbReference>
<dbReference type="Gene3D" id="1.20.1250.20">
    <property type="entry name" value="MFS general substrate transporter like domains"/>
    <property type="match status" value="1"/>
</dbReference>
<feature type="transmembrane region" description="Helical" evidence="7">
    <location>
        <begin position="303"/>
        <end position="322"/>
    </location>
</feature>
<feature type="transmembrane region" description="Helical" evidence="7">
    <location>
        <begin position="328"/>
        <end position="351"/>
    </location>
</feature>
<feature type="transmembrane region" description="Helical" evidence="7">
    <location>
        <begin position="392"/>
        <end position="409"/>
    </location>
</feature>
<evidence type="ECO:0000256" key="5">
    <source>
        <dbReference type="ARBA" id="ARBA00022989"/>
    </source>
</evidence>
<sequence>MTTTSRAGPPESAWAPLRHPVFRAMWSAQFASNVGGWMQTVGAQWLMLSLTSSAAYLAFIQTAASLPVLLLAIPAGAVGDLVDRRRLLLGSELFMLLAALALGLLALAGLVTPWILLAAIFLVGAGQAWTSPTWQTLQPELVSEAERPRAIALGAVNMNLARAVGPALGGLLVAATQPSVVFLVNAATFLVVIVVVWRWKERRGVVAGAGTPHAPLPRESIREAMRASGRYVVASPALRTVLLRAALFVLFASAIWALLPAVADDGLGLGSGGYGLLLGCVGAGAVGGATLLPRLRARLSADWILAAGSLAVAVTALVMATVDSTAAVAAALVLAGVGWIAVLATLSSGFQTMLPAWAKARGMAVYLVVFQGGMAIGSALVGIAAAASGVDAVLLVAAVALAAGPLVALRAPFPRIEAAELTPACDWPLPSLAGADAAGRAAAGPVLVTVEYRAAAGQADALLAALAGVRRARRRTGAISWRIWRDAAAPERVLEQFVVGSWDEHLRQHARFTTRDQARLDAVRALTDPATPPLVTHWTSA</sequence>
<feature type="transmembrane region" description="Helical" evidence="7">
    <location>
        <begin position="180"/>
        <end position="199"/>
    </location>
</feature>
<keyword evidence="6 7" id="KW-0472">Membrane</keyword>
<keyword evidence="10" id="KW-1185">Reference proteome</keyword>
<organism evidence="9 10">
    <name type="scientific">Conexibacter stalactiti</name>
    <dbReference type="NCBI Taxonomy" id="1940611"/>
    <lineage>
        <taxon>Bacteria</taxon>
        <taxon>Bacillati</taxon>
        <taxon>Actinomycetota</taxon>
        <taxon>Thermoleophilia</taxon>
        <taxon>Solirubrobacterales</taxon>
        <taxon>Conexibacteraceae</taxon>
        <taxon>Conexibacter</taxon>
    </lineage>
</organism>
<dbReference type="CDD" id="cd06173">
    <property type="entry name" value="MFS_MefA_like"/>
    <property type="match status" value="1"/>
</dbReference>
<keyword evidence="3" id="KW-1003">Cell membrane</keyword>
<feature type="transmembrane region" description="Helical" evidence="7">
    <location>
        <begin position="363"/>
        <end position="386"/>
    </location>
</feature>
<dbReference type="EMBL" id="JAWSTH010000137">
    <property type="protein sequence ID" value="MDW5598385.1"/>
    <property type="molecule type" value="Genomic_DNA"/>
</dbReference>
<dbReference type="InterPro" id="IPR036259">
    <property type="entry name" value="MFS_trans_sf"/>
</dbReference>
<reference evidence="10" key="1">
    <citation type="submission" date="2023-07" db="EMBL/GenBank/DDBJ databases">
        <title>Conexibacter stalactiti sp. nov., isolated from stalactites in a lava cave and emended description of the genus Conexibacter.</title>
        <authorList>
            <person name="Lee S.D."/>
        </authorList>
    </citation>
    <scope>NUCLEOTIDE SEQUENCE [LARGE SCALE GENOMIC DNA]</scope>
    <source>
        <strain evidence="10">KCTC 39840</strain>
    </source>
</reference>
<feature type="transmembrane region" description="Helical" evidence="7">
    <location>
        <begin position="241"/>
        <end position="259"/>
    </location>
</feature>
<dbReference type="PROSITE" id="PS50850">
    <property type="entry name" value="MFS"/>
    <property type="match status" value="1"/>
</dbReference>
<dbReference type="Pfam" id="PF05977">
    <property type="entry name" value="MFS_3"/>
    <property type="match status" value="1"/>
</dbReference>
<feature type="transmembrane region" description="Helical" evidence="7">
    <location>
        <begin position="271"/>
        <end position="291"/>
    </location>
</feature>
<comment type="subcellular location">
    <subcellularLocation>
        <location evidence="1">Cell membrane</location>
        <topology evidence="1">Multi-pass membrane protein</topology>
    </subcellularLocation>
</comment>
<dbReference type="Proteomes" id="UP001284601">
    <property type="component" value="Unassembled WGS sequence"/>
</dbReference>
<accession>A0ABU4I0W4</accession>
<keyword evidence="5 7" id="KW-1133">Transmembrane helix</keyword>
<proteinExistence type="predicted"/>
<evidence type="ECO:0000259" key="8">
    <source>
        <dbReference type="PROSITE" id="PS50850"/>
    </source>
</evidence>
<keyword evidence="2" id="KW-0813">Transport</keyword>
<feature type="domain" description="Major facilitator superfamily (MFS) profile" evidence="8">
    <location>
        <begin position="21"/>
        <end position="415"/>
    </location>
</feature>
<evidence type="ECO:0000256" key="7">
    <source>
        <dbReference type="SAM" id="Phobius"/>
    </source>
</evidence>
<evidence type="ECO:0000256" key="1">
    <source>
        <dbReference type="ARBA" id="ARBA00004651"/>
    </source>
</evidence>
<evidence type="ECO:0000313" key="9">
    <source>
        <dbReference type="EMBL" id="MDW5598385.1"/>
    </source>
</evidence>
<evidence type="ECO:0000256" key="3">
    <source>
        <dbReference type="ARBA" id="ARBA00022475"/>
    </source>
</evidence>
<evidence type="ECO:0000313" key="10">
    <source>
        <dbReference type="Proteomes" id="UP001284601"/>
    </source>
</evidence>
<evidence type="ECO:0000256" key="4">
    <source>
        <dbReference type="ARBA" id="ARBA00022692"/>
    </source>
</evidence>